<feature type="compositionally biased region" description="Acidic residues" evidence="1">
    <location>
        <begin position="214"/>
        <end position="224"/>
    </location>
</feature>
<accession>A0AA88DRG5</accession>
<evidence type="ECO:0000313" key="2">
    <source>
        <dbReference type="EMBL" id="GMN60165.1"/>
    </source>
</evidence>
<feature type="region of interest" description="Disordered" evidence="1">
    <location>
        <begin position="159"/>
        <end position="233"/>
    </location>
</feature>
<keyword evidence="3" id="KW-1185">Reference proteome</keyword>
<proteinExistence type="predicted"/>
<organism evidence="2 3">
    <name type="scientific">Ficus carica</name>
    <name type="common">Common fig</name>
    <dbReference type="NCBI Taxonomy" id="3494"/>
    <lineage>
        <taxon>Eukaryota</taxon>
        <taxon>Viridiplantae</taxon>
        <taxon>Streptophyta</taxon>
        <taxon>Embryophyta</taxon>
        <taxon>Tracheophyta</taxon>
        <taxon>Spermatophyta</taxon>
        <taxon>Magnoliopsida</taxon>
        <taxon>eudicotyledons</taxon>
        <taxon>Gunneridae</taxon>
        <taxon>Pentapetalae</taxon>
        <taxon>rosids</taxon>
        <taxon>fabids</taxon>
        <taxon>Rosales</taxon>
        <taxon>Moraceae</taxon>
        <taxon>Ficeae</taxon>
        <taxon>Ficus</taxon>
    </lineage>
</organism>
<evidence type="ECO:0000313" key="3">
    <source>
        <dbReference type="Proteomes" id="UP001187192"/>
    </source>
</evidence>
<comment type="caution">
    <text evidence="2">The sequence shown here is derived from an EMBL/GenBank/DDBJ whole genome shotgun (WGS) entry which is preliminary data.</text>
</comment>
<protein>
    <submittedName>
        <fullName evidence="2">Uncharacterized protein</fullName>
    </submittedName>
</protein>
<evidence type="ECO:0000256" key="1">
    <source>
        <dbReference type="SAM" id="MobiDB-lite"/>
    </source>
</evidence>
<name>A0AA88DRG5_FICCA</name>
<dbReference type="EMBL" id="BTGU01000096">
    <property type="protein sequence ID" value="GMN60165.1"/>
    <property type="molecule type" value="Genomic_DNA"/>
</dbReference>
<gene>
    <name evidence="2" type="ORF">TIFTF001_029249</name>
</gene>
<feature type="compositionally biased region" description="Acidic residues" evidence="1">
    <location>
        <begin position="180"/>
        <end position="194"/>
    </location>
</feature>
<reference evidence="2" key="1">
    <citation type="submission" date="2023-07" db="EMBL/GenBank/DDBJ databases">
        <title>draft genome sequence of fig (Ficus carica).</title>
        <authorList>
            <person name="Takahashi T."/>
            <person name="Nishimura K."/>
        </authorList>
    </citation>
    <scope>NUCLEOTIDE SEQUENCE</scope>
</reference>
<feature type="compositionally biased region" description="Basic and acidic residues" evidence="1">
    <location>
        <begin position="195"/>
        <end position="213"/>
    </location>
</feature>
<sequence>MLFRGACSYERQPELQYAYESIPTIAGKFTTKHVEANPHMLSWTSADNVKFDAVMSTLIVVSEKHCFVMMPTDEELKEPCVVPQAPHNGFLDSDIGVVVDKGVKAAMDFLNADKDEDEEEDEDDERENEKVILKYSMSSIPYMQMIISVMTHEKGDEEVEIAKDEDDKGENDEEKYKEYEEGEEEEAKENEEEKYENGKGNEEEKKPKAAKEKEDEEAKEEEEEIKNKEAAKE</sequence>
<dbReference type="Proteomes" id="UP001187192">
    <property type="component" value="Unassembled WGS sequence"/>
</dbReference>
<dbReference type="AlphaFoldDB" id="A0AA88DRG5"/>